<dbReference type="AlphaFoldDB" id="A0A836HTY7"/>
<comment type="caution">
    <text evidence="2">The sequence shown here is derived from an EMBL/GenBank/DDBJ whole genome shotgun (WGS) entry which is preliminary data.</text>
</comment>
<evidence type="ECO:0000256" key="1">
    <source>
        <dbReference type="SAM" id="MobiDB-lite"/>
    </source>
</evidence>
<proteinExistence type="predicted"/>
<dbReference type="PANTHER" id="PTHR21580">
    <property type="entry name" value="SHIPPO-1-RELATED"/>
    <property type="match status" value="1"/>
</dbReference>
<feature type="region of interest" description="Disordered" evidence="1">
    <location>
        <begin position="76"/>
        <end position="98"/>
    </location>
</feature>
<sequence length="566" mass="61770">MLGGFDNYAHLRQRDHRPSLGRYELTPGFGPKSSSSKRSIFSRHYPPIDGESCSVGPGAYVIPTTIGTGRSTRFVPHSSDLSGPAAKAAVGQSSSERTLPSIINPKQYSMALYPDTPAYSISTRLKSEWEQKSAHASPGPAAYDVPGYFDMLDPKQQQLHQSSGPAPGVHFGIRTVLPEAREKEGVPGPGTYQLERFGDNVPCSRVPLATRSSRRGCDANTPGPGAYDDPTSIAYCADRVRMRRRFTKSTTFGSRWPGREYHTVGPGPAAYSILTATKLIERNKRHAPKFLKSKPKLDHQSVEEASAARTKRRLVREGVPQIFPTLPSEFDFDFRKGKTFGARLHESSVQPVPLSMAQTLDTKPSGSRPFWESPPPPGGRFAPTSLDSNARAAAEKAKSGAGHPSVVVNSAPGPGAYNVEMGLTVRRAPASLFGRMLSAKSVSAENGVPGPGHYRMVDDADTRNTIFYKGDFHPRGALGQGGSAAEDLGIGPGEHYNDDTMYSRSINGDRIANKGYTMGIRYPARAVYQHCRPYDETTNINCVYDHELTWEVHPRQKLSPVQSRKQ</sequence>
<organism evidence="2 3">
    <name type="scientific">Porcisia hertigi</name>
    <dbReference type="NCBI Taxonomy" id="2761500"/>
    <lineage>
        <taxon>Eukaryota</taxon>
        <taxon>Discoba</taxon>
        <taxon>Euglenozoa</taxon>
        <taxon>Kinetoplastea</taxon>
        <taxon>Metakinetoplastina</taxon>
        <taxon>Trypanosomatida</taxon>
        <taxon>Trypanosomatidae</taxon>
        <taxon>Leishmaniinae</taxon>
        <taxon>Porcisia</taxon>
    </lineage>
</organism>
<evidence type="ECO:0000313" key="2">
    <source>
        <dbReference type="EMBL" id="KAG5492467.1"/>
    </source>
</evidence>
<dbReference type="InterPro" id="IPR010736">
    <property type="entry name" value="SHIPPO-rpt"/>
</dbReference>
<reference evidence="2 3" key="1">
    <citation type="submission" date="2021-02" db="EMBL/GenBank/DDBJ databases">
        <title>Porcisia hertigi Genome sequencing and assembly.</title>
        <authorList>
            <person name="Almutairi H."/>
            <person name="Gatherer D."/>
        </authorList>
    </citation>
    <scope>NUCLEOTIDE SEQUENCE [LARGE SCALE GENOMIC DNA]</scope>
    <source>
        <strain evidence="2 3">C119</strain>
    </source>
</reference>
<feature type="region of interest" description="Disordered" evidence="1">
    <location>
        <begin position="19"/>
        <end position="43"/>
    </location>
</feature>
<dbReference type="OrthoDB" id="429991at2759"/>
<keyword evidence="3" id="KW-1185">Reference proteome</keyword>
<dbReference type="RefSeq" id="XP_067753251.1">
    <property type="nucleotide sequence ID" value="XM_067897094.1"/>
</dbReference>
<feature type="region of interest" description="Disordered" evidence="1">
    <location>
        <begin position="360"/>
        <end position="407"/>
    </location>
</feature>
<gene>
    <name evidence="2" type="ORF">JKF63_01045</name>
</gene>
<dbReference type="GeneID" id="94287171"/>
<dbReference type="Pfam" id="PF07004">
    <property type="entry name" value="SHIPPO-rpt"/>
    <property type="match status" value="3"/>
</dbReference>
<dbReference type="PANTHER" id="PTHR21580:SF28">
    <property type="entry name" value="BOREALIN N-TERMINAL DOMAIN-CONTAINING PROTEIN-RELATED"/>
    <property type="match status" value="1"/>
</dbReference>
<dbReference type="EMBL" id="JAFJZO010000035">
    <property type="protein sequence ID" value="KAG5492467.1"/>
    <property type="molecule type" value="Genomic_DNA"/>
</dbReference>
<name>A0A836HTY7_9TRYP</name>
<dbReference type="KEGG" id="phet:94287171"/>
<evidence type="ECO:0000313" key="3">
    <source>
        <dbReference type="Proteomes" id="UP000674318"/>
    </source>
</evidence>
<accession>A0A836HTY7</accession>
<protein>
    <recommendedName>
        <fullName evidence="4">Sperm-tail PG-rich repeat-containing protein 2</fullName>
    </recommendedName>
</protein>
<dbReference type="Proteomes" id="UP000674318">
    <property type="component" value="Chromosome 35"/>
</dbReference>
<feature type="compositionally biased region" description="Low complexity" evidence="1">
    <location>
        <begin position="27"/>
        <end position="43"/>
    </location>
</feature>
<dbReference type="InterPro" id="IPR051291">
    <property type="entry name" value="CIMAP"/>
</dbReference>
<evidence type="ECO:0008006" key="4">
    <source>
        <dbReference type="Google" id="ProtNLM"/>
    </source>
</evidence>